<protein>
    <submittedName>
        <fullName evidence="2">LALA0S09e05094g1_1</fullName>
    </submittedName>
</protein>
<dbReference type="EMBL" id="LN736368">
    <property type="protein sequence ID" value="CEP63904.1"/>
    <property type="molecule type" value="Genomic_DNA"/>
</dbReference>
<proteinExistence type="predicted"/>
<dbReference type="GeneID" id="34687425"/>
<dbReference type="PANTHER" id="PTHR40018">
    <property type="entry name" value="[PSI+] INDUCTION PROTEIN 2"/>
    <property type="match status" value="1"/>
</dbReference>
<accession>A0A0C7NDX1</accession>
<reference evidence="2 3" key="1">
    <citation type="submission" date="2014-12" db="EMBL/GenBank/DDBJ databases">
        <authorList>
            <person name="Neuveglise Cecile"/>
        </authorList>
    </citation>
    <scope>NUCLEOTIDE SEQUENCE [LARGE SCALE GENOMIC DNA]</scope>
    <source>
        <strain evidence="2 3">CBS 12615</strain>
    </source>
</reference>
<dbReference type="RefSeq" id="XP_022630116.1">
    <property type="nucleotide sequence ID" value="XM_022770813.1"/>
</dbReference>
<keyword evidence="3" id="KW-1185">Reference proteome</keyword>
<keyword evidence="1" id="KW-0472">Membrane</keyword>
<evidence type="ECO:0000313" key="2">
    <source>
        <dbReference type="EMBL" id="CEP63904.1"/>
    </source>
</evidence>
<evidence type="ECO:0000313" key="3">
    <source>
        <dbReference type="Proteomes" id="UP000054304"/>
    </source>
</evidence>
<keyword evidence="1" id="KW-1133">Transmembrane helix</keyword>
<dbReference type="AlphaFoldDB" id="A0A0C7NDX1"/>
<dbReference type="PANTHER" id="PTHR40018:SF1">
    <property type="entry name" value="[PSI+] INDUCTION PROTEIN 2"/>
    <property type="match status" value="1"/>
</dbReference>
<dbReference type="GO" id="GO:0005935">
    <property type="term" value="C:cellular bud neck"/>
    <property type="evidence" value="ECO:0007669"/>
    <property type="project" value="TreeGrafter"/>
</dbReference>
<dbReference type="Proteomes" id="UP000054304">
    <property type="component" value="Unassembled WGS sequence"/>
</dbReference>
<dbReference type="OrthoDB" id="3980401at2759"/>
<keyword evidence="1" id="KW-0812">Transmembrane</keyword>
<evidence type="ECO:0000256" key="1">
    <source>
        <dbReference type="SAM" id="Phobius"/>
    </source>
</evidence>
<feature type="transmembrane region" description="Helical" evidence="1">
    <location>
        <begin position="27"/>
        <end position="46"/>
    </location>
</feature>
<dbReference type="InterPro" id="IPR037504">
    <property type="entry name" value="PSI_induc_2"/>
</dbReference>
<name>A0A0C7NDX1_9SACH</name>
<organism evidence="2 3">
    <name type="scientific">Lachancea lanzarotensis</name>
    <dbReference type="NCBI Taxonomy" id="1245769"/>
    <lineage>
        <taxon>Eukaryota</taxon>
        <taxon>Fungi</taxon>
        <taxon>Dikarya</taxon>
        <taxon>Ascomycota</taxon>
        <taxon>Saccharomycotina</taxon>
        <taxon>Saccharomycetes</taxon>
        <taxon>Saccharomycetales</taxon>
        <taxon>Saccharomycetaceae</taxon>
        <taxon>Lachancea</taxon>
    </lineage>
</organism>
<dbReference type="HOGENOM" id="CLU_1835497_0_0_1"/>
<dbReference type="GO" id="GO:0005886">
    <property type="term" value="C:plasma membrane"/>
    <property type="evidence" value="ECO:0007669"/>
    <property type="project" value="TreeGrafter"/>
</dbReference>
<gene>
    <name evidence="2" type="ORF">LALA0_S09e05094g</name>
</gene>
<sequence>MAIGYHVSGELVSRNVSWFPSLSNKTWKILAIVGIVLACIIGLWILGSLVRCCVHGVGGFYEFCFFCSPRTKQRRSVQRPVPPSAPYSAPMVIYQPIVEPKSTYYHEMHYDLESQKPPLATREERYEFGDYPNHSSRPRY</sequence>